<feature type="region of interest" description="Disordered" evidence="1">
    <location>
        <begin position="1"/>
        <end position="25"/>
    </location>
</feature>
<accession>A0A2N9GAP3</accession>
<evidence type="ECO:0000256" key="1">
    <source>
        <dbReference type="SAM" id="MobiDB-lite"/>
    </source>
</evidence>
<dbReference type="EMBL" id="OIVN01002001">
    <property type="protein sequence ID" value="SPC99696.1"/>
    <property type="molecule type" value="Genomic_DNA"/>
</dbReference>
<dbReference type="AlphaFoldDB" id="A0A2N9GAP3"/>
<protein>
    <submittedName>
        <fullName evidence="2">Uncharacterized protein</fullName>
    </submittedName>
</protein>
<evidence type="ECO:0000313" key="2">
    <source>
        <dbReference type="EMBL" id="SPC99696.1"/>
    </source>
</evidence>
<organism evidence="2">
    <name type="scientific">Fagus sylvatica</name>
    <name type="common">Beechnut</name>
    <dbReference type="NCBI Taxonomy" id="28930"/>
    <lineage>
        <taxon>Eukaryota</taxon>
        <taxon>Viridiplantae</taxon>
        <taxon>Streptophyta</taxon>
        <taxon>Embryophyta</taxon>
        <taxon>Tracheophyta</taxon>
        <taxon>Spermatophyta</taxon>
        <taxon>Magnoliopsida</taxon>
        <taxon>eudicotyledons</taxon>
        <taxon>Gunneridae</taxon>
        <taxon>Pentapetalae</taxon>
        <taxon>rosids</taxon>
        <taxon>fabids</taxon>
        <taxon>Fagales</taxon>
        <taxon>Fagaceae</taxon>
        <taxon>Fagus</taxon>
    </lineage>
</organism>
<sequence>MDRISRRWNHSLPATGRYTSSSSLTPPEFAPLISKSASEVSQSDFLPWLQSRSLITDLKIFGTTPPRIWTASEAKAKVKPSLLACVRCILIVDVTLSN</sequence>
<reference evidence="2" key="1">
    <citation type="submission" date="2018-02" db="EMBL/GenBank/DDBJ databases">
        <authorList>
            <person name="Cohen D.B."/>
            <person name="Kent A.D."/>
        </authorList>
    </citation>
    <scope>NUCLEOTIDE SEQUENCE</scope>
</reference>
<name>A0A2N9GAP3_FAGSY</name>
<gene>
    <name evidence="2" type="ORF">FSB_LOCUS27578</name>
</gene>
<proteinExistence type="predicted"/>